<dbReference type="Pfam" id="PF13692">
    <property type="entry name" value="Glyco_trans_1_4"/>
    <property type="match status" value="1"/>
</dbReference>
<evidence type="ECO:0000259" key="4">
    <source>
        <dbReference type="Pfam" id="PF13439"/>
    </source>
</evidence>
<dbReference type="PANTHER" id="PTHR12526:SF635">
    <property type="entry name" value="GLYCOSYL TRANSFERASE GROUP 1"/>
    <property type="match status" value="1"/>
</dbReference>
<reference evidence="5 6" key="1">
    <citation type="submission" date="2021-06" db="EMBL/GenBank/DDBJ databases">
        <title>Genome-based taxonomic framework of Microbacterium strains isolated from marine environment, the description of four new species and reclassification of four preexisting species.</title>
        <authorList>
            <person name="Lee S.D."/>
            <person name="Kim S.-M."/>
            <person name="Byeon Y.-S."/>
            <person name="Yang H.L."/>
            <person name="Kim I.S."/>
        </authorList>
    </citation>
    <scope>NUCLEOTIDE SEQUENCE [LARGE SCALE GENOMIC DNA]</scope>
    <source>
        <strain evidence="5 6">SSW1-49</strain>
    </source>
</reference>
<comment type="caution">
    <text evidence="5">The sequence shown here is derived from an EMBL/GenBank/DDBJ whole genome shotgun (WGS) entry which is preliminary data.</text>
</comment>
<dbReference type="Gene3D" id="3.40.50.2000">
    <property type="entry name" value="Glycogen Phosphorylase B"/>
    <property type="match status" value="2"/>
</dbReference>
<organism evidence="5 6">
    <name type="scientific">Microbacterium croceum</name>
    <dbReference type="NCBI Taxonomy" id="2851645"/>
    <lineage>
        <taxon>Bacteria</taxon>
        <taxon>Bacillati</taxon>
        <taxon>Actinomycetota</taxon>
        <taxon>Actinomycetes</taxon>
        <taxon>Micrococcales</taxon>
        <taxon>Microbacteriaceae</taxon>
        <taxon>Microbacterium</taxon>
    </lineage>
</organism>
<feature type="domain" description="Glycosyltransferase subfamily 4-like N-terminal" evidence="4">
    <location>
        <begin position="19"/>
        <end position="173"/>
    </location>
</feature>
<dbReference type="SUPFAM" id="SSF53756">
    <property type="entry name" value="UDP-Glycosyltransferase/glycogen phosphorylase"/>
    <property type="match status" value="1"/>
</dbReference>
<evidence type="ECO:0000256" key="2">
    <source>
        <dbReference type="ARBA" id="ARBA00022679"/>
    </source>
</evidence>
<dbReference type="PANTHER" id="PTHR12526">
    <property type="entry name" value="GLYCOSYLTRANSFERASE"/>
    <property type="match status" value="1"/>
</dbReference>
<feature type="region of interest" description="Disordered" evidence="3">
    <location>
        <begin position="43"/>
        <end position="62"/>
    </location>
</feature>
<dbReference type="Pfam" id="PF13439">
    <property type="entry name" value="Glyco_transf_4"/>
    <property type="match status" value="1"/>
</dbReference>
<sequence length="367" mass="39495">MRILVVTPWFPTAESPVSGVFVRREVEALADRHEVTVLHLDWQRGTPSPPAPGHGYGYRHESLRRSDPRSYTRARRVVSQAALDHDVVHTHALTGLLPWLTGRPGQGRAWVHSEHWSGISAPETLGTGERAALRILGPRLDHADAVIAESTRLADAIRRFRSAPIDIVPCVVDAPAALAPRPTAGVPLLSVGGLIPRKGPLLALDAMATLVERGVDASLTWVGEGPLGEEMRAEARRRGVSDRLRLPGRLDDDGVSRELAAAAMFLLPTQGDNFCVVTAEALVHGRPIVSGVATGAVDYADPAVSRFVSVQDGPAYADAVQSLVETSRHLSAEDVAETVSRRFLPSTVAAALTGIYERAVDRARRPM</sequence>
<dbReference type="InterPro" id="IPR028098">
    <property type="entry name" value="Glyco_trans_4-like_N"/>
</dbReference>
<dbReference type="CDD" id="cd03801">
    <property type="entry name" value="GT4_PimA-like"/>
    <property type="match status" value="1"/>
</dbReference>
<evidence type="ECO:0000313" key="6">
    <source>
        <dbReference type="Proteomes" id="UP001300096"/>
    </source>
</evidence>
<dbReference type="Proteomes" id="UP001300096">
    <property type="component" value="Unassembled WGS sequence"/>
</dbReference>
<keyword evidence="6" id="KW-1185">Reference proteome</keyword>
<evidence type="ECO:0000256" key="1">
    <source>
        <dbReference type="ARBA" id="ARBA00022676"/>
    </source>
</evidence>
<gene>
    <name evidence="5" type="ORF">KZC51_09275</name>
</gene>
<evidence type="ECO:0000256" key="3">
    <source>
        <dbReference type="SAM" id="MobiDB-lite"/>
    </source>
</evidence>
<dbReference type="EMBL" id="JAHWXN010000001">
    <property type="protein sequence ID" value="MCK2036328.1"/>
    <property type="molecule type" value="Genomic_DNA"/>
</dbReference>
<evidence type="ECO:0000313" key="5">
    <source>
        <dbReference type="EMBL" id="MCK2036328.1"/>
    </source>
</evidence>
<keyword evidence="1" id="KW-0328">Glycosyltransferase</keyword>
<keyword evidence="2" id="KW-0808">Transferase</keyword>
<protein>
    <submittedName>
        <fullName evidence="5">Glycosyltransferase family 4 protein</fullName>
    </submittedName>
</protein>
<name>A0ABT0FE34_9MICO</name>
<accession>A0ABT0FE34</accession>
<dbReference type="RefSeq" id="WP_247629696.1">
    <property type="nucleotide sequence ID" value="NZ_JAHWXN010000001.1"/>
</dbReference>
<proteinExistence type="predicted"/>